<reference evidence="1" key="1">
    <citation type="submission" date="2018-05" db="EMBL/GenBank/DDBJ databases">
        <authorList>
            <person name="Lanie J.A."/>
            <person name="Ng W.-L."/>
            <person name="Kazmierczak K.M."/>
            <person name="Andrzejewski T.M."/>
            <person name="Davidsen T.M."/>
            <person name="Wayne K.J."/>
            <person name="Tettelin H."/>
            <person name="Glass J.I."/>
            <person name="Rusch D."/>
            <person name="Podicherti R."/>
            <person name="Tsui H.-C.T."/>
            <person name="Winkler M.E."/>
        </authorList>
    </citation>
    <scope>NUCLEOTIDE SEQUENCE</scope>
</reference>
<evidence type="ECO:0008006" key="2">
    <source>
        <dbReference type="Google" id="ProtNLM"/>
    </source>
</evidence>
<dbReference type="InterPro" id="IPR014748">
    <property type="entry name" value="Enoyl-CoA_hydra_C"/>
</dbReference>
<protein>
    <recommendedName>
        <fullName evidence="2">Enoyl-CoA hydratase</fullName>
    </recommendedName>
</protein>
<dbReference type="PANTHER" id="PTHR43459:SF1">
    <property type="entry name" value="EG:BACN32G11.4 PROTEIN"/>
    <property type="match status" value="1"/>
</dbReference>
<organism evidence="1">
    <name type="scientific">marine metagenome</name>
    <dbReference type="NCBI Taxonomy" id="408172"/>
    <lineage>
        <taxon>unclassified sequences</taxon>
        <taxon>metagenomes</taxon>
        <taxon>ecological metagenomes</taxon>
    </lineage>
</organism>
<dbReference type="CDD" id="cd06558">
    <property type="entry name" value="crotonase-like"/>
    <property type="match status" value="1"/>
</dbReference>
<dbReference type="SUPFAM" id="SSF52096">
    <property type="entry name" value="ClpP/crotonase"/>
    <property type="match status" value="1"/>
</dbReference>
<accession>A0A381PFX2</accession>
<dbReference type="Gene3D" id="3.90.226.10">
    <property type="entry name" value="2-enoyl-CoA Hydratase, Chain A, domain 1"/>
    <property type="match status" value="1"/>
</dbReference>
<dbReference type="Gene3D" id="1.10.12.10">
    <property type="entry name" value="Lyase 2-enoyl-coa Hydratase, Chain A, domain 2"/>
    <property type="match status" value="1"/>
</dbReference>
<evidence type="ECO:0000313" key="1">
    <source>
        <dbReference type="EMBL" id="SUZ65911.1"/>
    </source>
</evidence>
<dbReference type="InterPro" id="IPR029045">
    <property type="entry name" value="ClpP/crotonase-like_dom_sf"/>
</dbReference>
<dbReference type="Pfam" id="PF00378">
    <property type="entry name" value="ECH_1"/>
    <property type="match status" value="1"/>
</dbReference>
<dbReference type="AlphaFoldDB" id="A0A381PFX2"/>
<dbReference type="InterPro" id="IPR001753">
    <property type="entry name" value="Enoyl-CoA_hydra/iso"/>
</dbReference>
<proteinExistence type="predicted"/>
<name>A0A381PFX2_9ZZZZ</name>
<dbReference type="PANTHER" id="PTHR43459">
    <property type="entry name" value="ENOYL-COA HYDRATASE"/>
    <property type="match status" value="1"/>
</dbReference>
<sequence length="262" mass="29099">MTRYDGYTGVEVEVHDDGVVVCTLNRPDRLNAFDGQMRQDIHRLLGEVSSDDEARVFVMTGAGRAFCSGADLTAEDRRGWPIRTHEPMFGWCTDLLEMPKPTICALNGLAAGGGLGLSLLFDIRICSSEARLLPIWMKRAIHPDDLITWTLPRLVGYSRALEWLYEAEEIPVSVALRSGMINHVVEPDEVLSRTMELAHRLAAGPTAHHAMTKQAVFKGMQGDSFEAALLESWGQAKALASEDFQEGLLAFKEKREPKFTGR</sequence>
<dbReference type="EMBL" id="UINC01000972">
    <property type="protein sequence ID" value="SUZ65911.1"/>
    <property type="molecule type" value="Genomic_DNA"/>
</dbReference>
<gene>
    <name evidence="1" type="ORF">METZ01_LOCUS18765</name>
</gene>